<keyword evidence="2" id="KW-0378">Hydrolase</keyword>
<accession>A0A8D7B0Y3</accession>
<feature type="transmembrane region" description="Helical" evidence="5">
    <location>
        <begin position="52"/>
        <end position="71"/>
    </location>
</feature>
<dbReference type="Gene3D" id="3.30.420.150">
    <property type="entry name" value="Exopolyphosphatase. Domain 2"/>
    <property type="match status" value="1"/>
</dbReference>
<keyword evidence="3" id="KW-0067">ATP-binding</keyword>
<feature type="compositionally biased region" description="Low complexity" evidence="4">
    <location>
        <begin position="1"/>
        <end position="16"/>
    </location>
</feature>
<keyword evidence="5" id="KW-0812">Transmembrane</keyword>
<protein>
    <submittedName>
        <fullName evidence="6">(wild Malaysian banana) hypothetical protein</fullName>
    </submittedName>
</protein>
<dbReference type="InterPro" id="IPR000407">
    <property type="entry name" value="GDA1_CD39_NTPase"/>
</dbReference>
<keyword evidence="3" id="KW-0547">Nucleotide-binding</keyword>
<reference evidence="6" key="1">
    <citation type="submission" date="2021-03" db="EMBL/GenBank/DDBJ databases">
        <authorList>
            <consortium name="Genoscope - CEA"/>
            <person name="William W."/>
        </authorList>
    </citation>
    <scope>NUCLEOTIDE SEQUENCE</scope>
    <source>
        <strain evidence="6">Doubled-haploid Pahang</strain>
    </source>
</reference>
<dbReference type="Gene3D" id="3.30.420.40">
    <property type="match status" value="1"/>
</dbReference>
<evidence type="ECO:0000256" key="2">
    <source>
        <dbReference type="ARBA" id="ARBA00022801"/>
    </source>
</evidence>
<evidence type="ECO:0000256" key="4">
    <source>
        <dbReference type="SAM" id="MobiDB-lite"/>
    </source>
</evidence>
<dbReference type="Pfam" id="PF01150">
    <property type="entry name" value="GDA1_CD39"/>
    <property type="match status" value="1"/>
</dbReference>
<dbReference type="GO" id="GO:0016787">
    <property type="term" value="F:hydrolase activity"/>
    <property type="evidence" value="ECO:0007669"/>
    <property type="project" value="UniProtKB-KW"/>
</dbReference>
<gene>
    <name evidence="6" type="ORF">GSMUA_31320.1</name>
</gene>
<dbReference type="EMBL" id="HG996473">
    <property type="protein sequence ID" value="CAG1857506.1"/>
    <property type="molecule type" value="Genomic_DNA"/>
</dbReference>
<keyword evidence="5" id="KW-0472">Membrane</keyword>
<feature type="transmembrane region" description="Helical" evidence="5">
    <location>
        <begin position="497"/>
        <end position="517"/>
    </location>
</feature>
<evidence type="ECO:0000256" key="5">
    <source>
        <dbReference type="SAM" id="Phobius"/>
    </source>
</evidence>
<name>A0A8D7B0Y3_MUSAM</name>
<dbReference type="AlphaFoldDB" id="A0A8D7B0Y3"/>
<feature type="binding site" evidence="3">
    <location>
        <begin position="243"/>
        <end position="247"/>
    </location>
    <ligand>
        <name>ATP</name>
        <dbReference type="ChEBI" id="CHEBI:30616"/>
    </ligand>
</feature>
<evidence type="ECO:0000313" key="6">
    <source>
        <dbReference type="EMBL" id="CAG1857506.1"/>
    </source>
</evidence>
<organism evidence="6">
    <name type="scientific">Musa acuminata subsp. malaccensis</name>
    <name type="common">Wild banana</name>
    <name type="synonym">Musa malaccensis</name>
    <dbReference type="NCBI Taxonomy" id="214687"/>
    <lineage>
        <taxon>Eukaryota</taxon>
        <taxon>Viridiplantae</taxon>
        <taxon>Streptophyta</taxon>
        <taxon>Embryophyta</taxon>
        <taxon>Tracheophyta</taxon>
        <taxon>Spermatophyta</taxon>
        <taxon>Magnoliopsida</taxon>
        <taxon>Liliopsida</taxon>
        <taxon>Zingiberales</taxon>
        <taxon>Musaceae</taxon>
        <taxon>Musa</taxon>
    </lineage>
</organism>
<evidence type="ECO:0000256" key="1">
    <source>
        <dbReference type="ARBA" id="ARBA00009283"/>
    </source>
</evidence>
<dbReference type="PANTHER" id="PTHR11782">
    <property type="entry name" value="ADENOSINE/GUANOSINE DIPHOSPHATASE"/>
    <property type="match status" value="1"/>
</dbReference>
<feature type="region of interest" description="Disordered" evidence="4">
    <location>
        <begin position="1"/>
        <end position="21"/>
    </location>
</feature>
<comment type="similarity">
    <text evidence="1">Belongs to the GDA1/CD39 NTPase family.</text>
</comment>
<keyword evidence="5" id="KW-1133">Transmembrane helix</keyword>
<dbReference type="GO" id="GO:0005524">
    <property type="term" value="F:ATP binding"/>
    <property type="evidence" value="ECO:0007669"/>
    <property type="project" value="UniProtKB-KW"/>
</dbReference>
<sequence>MDLSSLQSRASSSSSAGAYFPPHRTQLHPRLYYAPPPPAPRTPLCGGGDRRWILSAGLLILPFLFYLFAAAGRAHLSSHFDAPRPKGFGLVIDAGSSGSRIHVFEFLNEGRIPFVGFDGKGSVSMRVKPGLVAFAAAPEEAGGSILKLLEFAKGRVPTAEWRTTKVQLIENGGLGSCPLRVRTAILESCRQVLRSSGFMFRDDWVSTITGQQKGIYAWIAANYVLGTLGGNHQETMGIIELGGASAQITFVPEEPPPLEYSRMLKLPGVTYNLYSKSIHQAGQDLAWESLTELRNSSIVATASGNIEGPIRSSCIPKGYNRSSIATSNALQKNISHDVEGNFATCRSKAYMFLQQGRLLMCNCEILQRFKADMQGQQLAFEKFFYISELFGMTPKASLSDVEAAGRHYCEDHWVSLKEEHFGIDEMDLKKYCFSSAFMVSLLHDGLGIPMEEKRIGFAVPTGSSPLDWTLGAFILQTVVETESGAETITNIAGSDTLTFISLFAILLLVTLSVLYVWNWRRPRLKTIYDLEKGHYIVTRMPV</sequence>
<proteinExistence type="inferred from homology"/>
<dbReference type="PANTHER" id="PTHR11782:SF96">
    <property type="entry name" value="APYRASE 6-RELATED"/>
    <property type="match status" value="1"/>
</dbReference>
<evidence type="ECO:0000256" key="3">
    <source>
        <dbReference type="PIRSR" id="PIRSR600407-2"/>
    </source>
</evidence>